<name>A0ABW8LL56_9ACTN</name>
<dbReference type="RefSeq" id="WP_358644425.1">
    <property type="nucleotide sequence ID" value="NZ_JBFACG010000015.1"/>
</dbReference>
<dbReference type="InterPro" id="IPR018060">
    <property type="entry name" value="HTH_AraC"/>
</dbReference>
<evidence type="ECO:0000313" key="6">
    <source>
        <dbReference type="Proteomes" id="UP001620295"/>
    </source>
</evidence>
<reference evidence="5 6" key="1">
    <citation type="submission" date="2024-11" db="EMBL/GenBank/DDBJ databases">
        <title>The Natural Products Discovery Center: Release of the First 8490 Sequenced Strains for Exploring Actinobacteria Biosynthetic Diversity.</title>
        <authorList>
            <person name="Kalkreuter E."/>
            <person name="Kautsar S.A."/>
            <person name="Yang D."/>
            <person name="Bader C.D."/>
            <person name="Teijaro C.N."/>
            <person name="Fluegel L."/>
            <person name="Davis C.M."/>
            <person name="Simpson J.R."/>
            <person name="Lauterbach L."/>
            <person name="Steele A.D."/>
            <person name="Gui C."/>
            <person name="Meng S."/>
            <person name="Li G."/>
            <person name="Viehrig K."/>
            <person name="Ye F."/>
            <person name="Su P."/>
            <person name="Kiefer A.F."/>
            <person name="Nichols A."/>
            <person name="Cepeda A.J."/>
            <person name="Yan W."/>
            <person name="Fan B."/>
            <person name="Jiang Y."/>
            <person name="Adhikari A."/>
            <person name="Zheng C.-J."/>
            <person name="Schuster L."/>
            <person name="Cowan T.M."/>
            <person name="Smanski M.J."/>
            <person name="Chevrette M.G."/>
            <person name="De Carvalho L.P.S."/>
            <person name="Shen B."/>
        </authorList>
    </citation>
    <scope>NUCLEOTIDE SEQUENCE [LARGE SCALE GENOMIC DNA]</scope>
    <source>
        <strain evidence="5 6">NPDC020863</strain>
    </source>
</reference>
<dbReference type="PROSITE" id="PS01124">
    <property type="entry name" value="HTH_ARAC_FAMILY_2"/>
    <property type="match status" value="1"/>
</dbReference>
<dbReference type="Pfam" id="PF12833">
    <property type="entry name" value="HTH_18"/>
    <property type="match status" value="1"/>
</dbReference>
<sequence>MGTERSWVRYWRDGSYPLEAMQAHFFDHVYAPHSHDTYSFGITDVGAQRFHCRGAAHTSGAGMVMAFNPDDVHDGRAAAELGYQYRIVHIGPALVRDVLTDAVGKGAAAMPLFGQPVLHDTTLTRALARLYAVLSGPADPGVRDECLTAAVLAAARRGATRAPRLRAESASAQRQIARRALALLRESCLEPSLTPLPAAALAEAIGCSRYTLYRSFRAEYGLAPSAYQRQLRLRRARDLMATGISPAAAAAATGFADQAHFTRWFHRAYGLTPGTFHRALGLG</sequence>
<keyword evidence="1" id="KW-0805">Transcription regulation</keyword>
<dbReference type="SMART" id="SM00342">
    <property type="entry name" value="HTH_ARAC"/>
    <property type="match status" value="1"/>
</dbReference>
<dbReference type="InterPro" id="IPR037923">
    <property type="entry name" value="HTH-like"/>
</dbReference>
<accession>A0ABW8LL56</accession>
<feature type="domain" description="HTH araC/xylS-type" evidence="4">
    <location>
        <begin position="178"/>
        <end position="279"/>
    </location>
</feature>
<evidence type="ECO:0000259" key="4">
    <source>
        <dbReference type="PROSITE" id="PS01124"/>
    </source>
</evidence>
<dbReference type="Pfam" id="PF02311">
    <property type="entry name" value="AraC_binding"/>
    <property type="match status" value="1"/>
</dbReference>
<dbReference type="InterPro" id="IPR050204">
    <property type="entry name" value="AraC_XylS_family_regulators"/>
</dbReference>
<proteinExistence type="predicted"/>
<keyword evidence="3" id="KW-0804">Transcription</keyword>
<dbReference type="Gene3D" id="1.10.10.60">
    <property type="entry name" value="Homeodomain-like"/>
    <property type="match status" value="2"/>
</dbReference>
<gene>
    <name evidence="5" type="ORF">ACI2L5_12535</name>
</gene>
<dbReference type="InterPro" id="IPR003313">
    <property type="entry name" value="AraC-bd"/>
</dbReference>
<dbReference type="Proteomes" id="UP001620295">
    <property type="component" value="Unassembled WGS sequence"/>
</dbReference>
<dbReference type="InterPro" id="IPR009057">
    <property type="entry name" value="Homeodomain-like_sf"/>
</dbReference>
<dbReference type="PANTHER" id="PTHR46796:SF2">
    <property type="entry name" value="TRANSCRIPTIONAL REGULATORY PROTEIN"/>
    <property type="match status" value="1"/>
</dbReference>
<evidence type="ECO:0000256" key="3">
    <source>
        <dbReference type="ARBA" id="ARBA00023163"/>
    </source>
</evidence>
<dbReference type="SUPFAM" id="SSF51215">
    <property type="entry name" value="Regulatory protein AraC"/>
    <property type="match status" value="1"/>
</dbReference>
<dbReference type="PANTHER" id="PTHR46796">
    <property type="entry name" value="HTH-TYPE TRANSCRIPTIONAL ACTIVATOR RHAS-RELATED"/>
    <property type="match status" value="1"/>
</dbReference>
<comment type="caution">
    <text evidence="5">The sequence shown here is derived from an EMBL/GenBank/DDBJ whole genome shotgun (WGS) entry which is preliminary data.</text>
</comment>
<evidence type="ECO:0000256" key="2">
    <source>
        <dbReference type="ARBA" id="ARBA00023125"/>
    </source>
</evidence>
<dbReference type="SUPFAM" id="SSF46689">
    <property type="entry name" value="Homeodomain-like"/>
    <property type="match status" value="2"/>
</dbReference>
<keyword evidence="6" id="KW-1185">Reference proteome</keyword>
<organism evidence="5 6">
    <name type="scientific">Streptomyces milbemycinicus</name>
    <dbReference type="NCBI Taxonomy" id="476552"/>
    <lineage>
        <taxon>Bacteria</taxon>
        <taxon>Bacillati</taxon>
        <taxon>Actinomycetota</taxon>
        <taxon>Actinomycetes</taxon>
        <taxon>Kitasatosporales</taxon>
        <taxon>Streptomycetaceae</taxon>
        <taxon>Streptomyces</taxon>
    </lineage>
</organism>
<protein>
    <submittedName>
        <fullName evidence="5">AraC family transcriptional regulator</fullName>
    </submittedName>
</protein>
<dbReference type="EMBL" id="JBJDQH010000004">
    <property type="protein sequence ID" value="MFK4265755.1"/>
    <property type="molecule type" value="Genomic_DNA"/>
</dbReference>
<evidence type="ECO:0000256" key="1">
    <source>
        <dbReference type="ARBA" id="ARBA00023015"/>
    </source>
</evidence>
<evidence type="ECO:0000313" key="5">
    <source>
        <dbReference type="EMBL" id="MFK4265755.1"/>
    </source>
</evidence>
<keyword evidence="2" id="KW-0238">DNA-binding</keyword>